<keyword evidence="4" id="KW-1185">Reference proteome</keyword>
<reference evidence="3 4" key="1">
    <citation type="journal article" date="2007" name="PLoS Pathog.">
        <title>Genome sequence of Babesia bovis and comparative analysis of apicomplexan hemoprotozoa.</title>
        <authorList>
            <person name="Brayton K.A."/>
            <person name="Lau A.O.T."/>
            <person name="Herndon D.R."/>
            <person name="Hannick L."/>
            <person name="Kappmeyer L.S."/>
            <person name="Berens S.J."/>
            <person name="Bidwell S.L."/>
            <person name="Brown W.C."/>
            <person name="Crabtree J."/>
            <person name="Fadrosh D."/>
            <person name="Feldblum T."/>
            <person name="Forberger H.A."/>
            <person name="Haas B.J."/>
            <person name="Howell J.M."/>
            <person name="Khouri H."/>
            <person name="Koo H."/>
            <person name="Mann D.J."/>
            <person name="Norimine J."/>
            <person name="Paulsen I.T."/>
            <person name="Radune D."/>
            <person name="Ren Q."/>
            <person name="Smith R.K. Jr."/>
            <person name="Suarez C.E."/>
            <person name="White O."/>
            <person name="Wortman J.R."/>
            <person name="Knowles D.P. Jr."/>
            <person name="McElwain T.F."/>
            <person name="Nene V.M."/>
        </authorList>
    </citation>
    <scope>NUCLEOTIDE SEQUENCE [LARGE SCALE GENOMIC DNA]</scope>
    <source>
        <strain evidence="3">T2Bo</strain>
    </source>
</reference>
<dbReference type="PROSITE" id="PS51375">
    <property type="entry name" value="PPR"/>
    <property type="match status" value="1"/>
</dbReference>
<dbReference type="Pfam" id="PF01535">
    <property type="entry name" value="PPR"/>
    <property type="match status" value="4"/>
</dbReference>
<dbReference type="PANTHER" id="PTHR47447">
    <property type="entry name" value="OS03G0856100 PROTEIN"/>
    <property type="match status" value="1"/>
</dbReference>
<dbReference type="InParanoid" id="A7APH2"/>
<dbReference type="STRING" id="5865.A7APH2"/>
<evidence type="ECO:0000313" key="3">
    <source>
        <dbReference type="EMBL" id="EDO08456.1"/>
    </source>
</evidence>
<dbReference type="InterPro" id="IPR011990">
    <property type="entry name" value="TPR-like_helical_dom_sf"/>
</dbReference>
<dbReference type="Proteomes" id="UP000002173">
    <property type="component" value="Chromosome 3"/>
</dbReference>
<feature type="repeat" description="PPR" evidence="2">
    <location>
        <begin position="12"/>
        <end position="46"/>
    </location>
</feature>
<dbReference type="eggNOG" id="KOG4197">
    <property type="taxonomic scope" value="Eukaryota"/>
</dbReference>
<protein>
    <submittedName>
        <fullName evidence="3">Pentatricopeptide repeat domain containing protein</fullName>
    </submittedName>
</protein>
<gene>
    <name evidence="3" type="ORF">BBOV_III008990</name>
</gene>
<proteinExistence type="predicted"/>
<dbReference type="KEGG" id="bbo:BBOV_III008990"/>
<organism evidence="3 4">
    <name type="scientific">Babesia bovis</name>
    <dbReference type="NCBI Taxonomy" id="5865"/>
    <lineage>
        <taxon>Eukaryota</taxon>
        <taxon>Sar</taxon>
        <taxon>Alveolata</taxon>
        <taxon>Apicomplexa</taxon>
        <taxon>Aconoidasida</taxon>
        <taxon>Piroplasmida</taxon>
        <taxon>Babesiidae</taxon>
        <taxon>Babesia</taxon>
    </lineage>
</organism>
<dbReference type="EMBL" id="AAXT01000001">
    <property type="protein sequence ID" value="EDO08456.1"/>
    <property type="molecule type" value="Genomic_DNA"/>
</dbReference>
<name>A7APH2_BABBO</name>
<dbReference type="VEuPathDB" id="PiroplasmaDB:BBOV_III008990"/>
<keyword evidence="1" id="KW-0677">Repeat</keyword>
<comment type="caution">
    <text evidence="3">The sequence shown here is derived from an EMBL/GenBank/DDBJ whole genome shotgun (WGS) entry which is preliminary data.</text>
</comment>
<dbReference type="InterPro" id="IPR002885">
    <property type="entry name" value="PPR_rpt"/>
</dbReference>
<dbReference type="PANTHER" id="PTHR47447:SF17">
    <property type="entry name" value="OS12G0638900 PROTEIN"/>
    <property type="match status" value="1"/>
</dbReference>
<dbReference type="AlphaFoldDB" id="A7APH2"/>
<dbReference type="NCBIfam" id="TIGR00756">
    <property type="entry name" value="PPR"/>
    <property type="match status" value="2"/>
</dbReference>
<dbReference type="GeneID" id="5480279"/>
<accession>A7APH2</accession>
<dbReference type="OMA" id="HTIESCM"/>
<evidence type="ECO:0000256" key="1">
    <source>
        <dbReference type="ARBA" id="ARBA00022737"/>
    </source>
</evidence>
<evidence type="ECO:0000256" key="2">
    <source>
        <dbReference type="PROSITE-ProRule" id="PRU00708"/>
    </source>
</evidence>
<sequence length="357" mass="40995">MDDMRKKENVIDGVSYKLAIVTCAKCGYTKDALDLYEEMIRNKHPVDHGVMRALMTPLAKEGKAIECLSVFNDMKGLDKIAQDGDTFLQIQDYIKAIEACSKAHMYDDALKMYKELRSSKIYKTNTDLITHVLELFNAMGNSNDALELYAEYLEEGNTMTPYQYKLLLTTLFMTRKYNQIESIYQNMRQNATDIDQNIYQIVLESYAKTGHYKNAMEIINAMELAKMLKDSYLPFIAAAEACEQTGEWKIALQLLRRANEHNKYKSIEMYNTVLAVCATAEEWDIMVSLYLEIENVCKQTREVTNGFALSGDTLAYAIMAYFYNDEVKQAENLLQKPIKDTPLLMKIRKNLQTPQTG</sequence>
<dbReference type="Gene3D" id="1.25.40.10">
    <property type="entry name" value="Tetratricopeptide repeat domain"/>
    <property type="match status" value="3"/>
</dbReference>
<evidence type="ECO:0000313" key="4">
    <source>
        <dbReference type="Proteomes" id="UP000002173"/>
    </source>
</evidence>